<dbReference type="SMART" id="SM00355">
    <property type="entry name" value="ZnF_C2H2"/>
    <property type="match status" value="3"/>
</dbReference>
<dbReference type="GeneID" id="63737561"/>
<dbReference type="AlphaFoldDB" id="A0A0B2WZE1"/>
<gene>
    <name evidence="3" type="ORF">MAM_03106</name>
</gene>
<evidence type="ECO:0000256" key="1">
    <source>
        <dbReference type="SAM" id="MobiDB-lite"/>
    </source>
</evidence>
<feature type="region of interest" description="Disordered" evidence="1">
    <location>
        <begin position="264"/>
        <end position="287"/>
    </location>
</feature>
<accession>A0A0B2WZE1</accession>
<dbReference type="RefSeq" id="XP_040680474.1">
    <property type="nucleotide sequence ID" value="XM_040821905.1"/>
</dbReference>
<dbReference type="EMBL" id="AZHE01000005">
    <property type="protein sequence ID" value="KHN99408.1"/>
    <property type="molecule type" value="Genomic_DNA"/>
</dbReference>
<organism evidence="3 4">
    <name type="scientific">Metarhizium album (strain ARSEF 1941)</name>
    <dbReference type="NCBI Taxonomy" id="1081103"/>
    <lineage>
        <taxon>Eukaryota</taxon>
        <taxon>Fungi</taxon>
        <taxon>Dikarya</taxon>
        <taxon>Ascomycota</taxon>
        <taxon>Pezizomycotina</taxon>
        <taxon>Sordariomycetes</taxon>
        <taxon>Hypocreomycetidae</taxon>
        <taxon>Hypocreales</taxon>
        <taxon>Clavicipitaceae</taxon>
        <taxon>Metarhizium</taxon>
    </lineage>
</organism>
<dbReference type="PANTHER" id="PTHR23225:SF2">
    <property type="entry name" value="AT09679P-RELATED"/>
    <property type="match status" value="1"/>
</dbReference>
<feature type="domain" description="C2H2-type" evidence="2">
    <location>
        <begin position="431"/>
        <end position="458"/>
    </location>
</feature>
<evidence type="ECO:0000313" key="4">
    <source>
        <dbReference type="Proteomes" id="UP000030816"/>
    </source>
</evidence>
<protein>
    <submittedName>
        <fullName evidence="3">C2H2 finger domain-containing protein</fullName>
    </submittedName>
</protein>
<dbReference type="InterPro" id="IPR013087">
    <property type="entry name" value="Znf_C2H2_type"/>
</dbReference>
<keyword evidence="4" id="KW-1185">Reference proteome</keyword>
<reference evidence="3 4" key="1">
    <citation type="journal article" date="2014" name="Proc. Natl. Acad. Sci. U.S.A.">
        <title>Trajectory and genomic determinants of fungal-pathogen speciation and host adaptation.</title>
        <authorList>
            <person name="Hu X."/>
            <person name="Xiao G."/>
            <person name="Zheng P."/>
            <person name="Shang Y."/>
            <person name="Su Y."/>
            <person name="Zhang X."/>
            <person name="Liu X."/>
            <person name="Zhan S."/>
            <person name="St Leger R.J."/>
            <person name="Wang C."/>
        </authorList>
    </citation>
    <scope>NUCLEOTIDE SEQUENCE [LARGE SCALE GENOMIC DNA]</scope>
    <source>
        <strain evidence="3 4">ARSEF 1941</strain>
    </source>
</reference>
<comment type="caution">
    <text evidence="3">The sequence shown here is derived from an EMBL/GenBank/DDBJ whole genome shotgun (WGS) entry which is preliminary data.</text>
</comment>
<sequence>MAFSPAACTIHSDSSTIRAAKTSYRESRPTTSSPETSQLLHDLSFKVEHGGRLDPSLASSVSFEELHQFNTPFPSAARVDCEPAAEVTTGYTTRYRSPACAYLSPEYSSAYSPSMASDGMHEHSHESSKIWTMTPTRDAERNMPHRTSTPVSLGGAVNYSQVFVPAYDAAPSKSTPTNWPPHASGIHPSGDVDFNLAADQATSGMANMAPKQHQTLTLNYLNLAPLPEDGPPSYTYGSGPAHGFTDCTTSVAVLSYERPLFEDPIQLSPEPHTGTAAGPSGPRAARPVRDIEEPVPPVLPRHTDGRTTTCKSCRRTMTGPIEEEAHDRECDRLRCLFRFAGCKARFKGKNEWKRHIRTQHLLPMAFVCAECDMKEFNRKDLFKQHHIRMHSTDEEADAFKRKRPSKALEKRLQEKFQQASRGVETPPLRAHRCLLQGCDTKFPEADSWERCLEHVAKHLEAMMKGREEERHYIFTNEQMDTFQKMGAIVYDNGQWILGAQSSGERARRNKKKIARRQADGGPGGPAPKARRSRRS</sequence>
<dbReference type="InterPro" id="IPR039970">
    <property type="entry name" value="TF_Grauzone"/>
</dbReference>
<evidence type="ECO:0000259" key="2">
    <source>
        <dbReference type="SMART" id="SM00355"/>
    </source>
</evidence>
<feature type="domain" description="C2H2-type" evidence="2">
    <location>
        <begin position="333"/>
        <end position="360"/>
    </location>
</feature>
<dbReference type="Gene3D" id="3.30.160.60">
    <property type="entry name" value="Classic Zinc Finger"/>
    <property type="match status" value="1"/>
</dbReference>
<dbReference type="OrthoDB" id="5388486at2759"/>
<evidence type="ECO:0000313" key="3">
    <source>
        <dbReference type="EMBL" id="KHN99408.1"/>
    </source>
</evidence>
<dbReference type="STRING" id="1081103.A0A0B2WZE1"/>
<proteinExistence type="predicted"/>
<feature type="domain" description="C2H2-type" evidence="2">
    <location>
        <begin position="366"/>
        <end position="390"/>
    </location>
</feature>
<name>A0A0B2WZE1_METAS</name>
<feature type="compositionally biased region" description="Low complexity" evidence="1">
    <location>
        <begin position="274"/>
        <end position="285"/>
    </location>
</feature>
<dbReference type="GO" id="GO:0003700">
    <property type="term" value="F:DNA-binding transcription factor activity"/>
    <property type="evidence" value="ECO:0007669"/>
    <property type="project" value="InterPro"/>
</dbReference>
<feature type="region of interest" description="Disordered" evidence="1">
    <location>
        <begin position="500"/>
        <end position="535"/>
    </location>
</feature>
<dbReference type="Proteomes" id="UP000030816">
    <property type="component" value="Unassembled WGS sequence"/>
</dbReference>
<dbReference type="PANTHER" id="PTHR23225">
    <property type="entry name" value="ZINC FINGER PROTEIN"/>
    <property type="match status" value="1"/>
</dbReference>
<dbReference type="HOGENOM" id="CLU_527934_0_0_1"/>